<dbReference type="InterPro" id="IPR052339">
    <property type="entry name" value="Fe-S_Maturation_MIP18"/>
</dbReference>
<dbReference type="PANTHER" id="PTHR42831:SF1">
    <property type="entry name" value="FE-S PROTEIN MATURATION AUXILIARY FACTOR YITW"/>
    <property type="match status" value="1"/>
</dbReference>
<proteinExistence type="predicted"/>
<dbReference type="InterPro" id="IPR015077">
    <property type="entry name" value="DUF1858"/>
</dbReference>
<accession>A0A5N1IDD4</accession>
<name>A0A5N1IDD4_LACJE</name>
<dbReference type="PANTHER" id="PTHR42831">
    <property type="entry name" value="FE-S PROTEIN MATURATION AUXILIARY FACTOR YITW"/>
    <property type="match status" value="1"/>
</dbReference>
<gene>
    <name evidence="3" type="ORF">F6H94_05875</name>
</gene>
<dbReference type="InterPro" id="IPR002744">
    <property type="entry name" value="MIP18-like"/>
</dbReference>
<reference evidence="3 4" key="1">
    <citation type="submission" date="2019-09" db="EMBL/GenBank/DDBJ databases">
        <title>Draft genome sequence assemblies of isolates from the urinary tract.</title>
        <authorList>
            <person name="Mores C.R."/>
            <person name="Putonti C."/>
            <person name="Wolfe A.J."/>
        </authorList>
    </citation>
    <scope>NUCLEOTIDE SEQUENCE [LARGE SCALE GENOMIC DNA]</scope>
    <source>
        <strain evidence="3 4">UMB246</strain>
    </source>
</reference>
<dbReference type="Proteomes" id="UP000327236">
    <property type="component" value="Unassembled WGS sequence"/>
</dbReference>
<dbReference type="Pfam" id="PF01883">
    <property type="entry name" value="FeS_assembly_P"/>
    <property type="match status" value="1"/>
</dbReference>
<dbReference type="AlphaFoldDB" id="A0A5N1IDD4"/>
<evidence type="ECO:0000313" key="4">
    <source>
        <dbReference type="Proteomes" id="UP000327236"/>
    </source>
</evidence>
<organism evidence="3 4">
    <name type="scientific">Lactobacillus jensenii</name>
    <dbReference type="NCBI Taxonomy" id="109790"/>
    <lineage>
        <taxon>Bacteria</taxon>
        <taxon>Bacillati</taxon>
        <taxon>Bacillota</taxon>
        <taxon>Bacilli</taxon>
        <taxon>Lactobacillales</taxon>
        <taxon>Lactobacillaceae</taxon>
        <taxon>Lactobacillus</taxon>
    </lineage>
</organism>
<feature type="domain" description="DUF1858" evidence="2">
    <location>
        <begin position="129"/>
        <end position="183"/>
    </location>
</feature>
<comment type="caution">
    <text evidence="3">The sequence shown here is derived from an EMBL/GenBank/DDBJ whole genome shotgun (WGS) entry which is preliminary data.</text>
</comment>
<feature type="domain" description="MIP18 family-like" evidence="1">
    <location>
        <begin position="20"/>
        <end position="92"/>
    </location>
</feature>
<dbReference type="Gene3D" id="3.30.300.130">
    <property type="entry name" value="Fe-S cluster assembly (FSCA)"/>
    <property type="match status" value="1"/>
</dbReference>
<sequence>MEKLGSLGGSMEEKQLKLVDEVIQKLQTVIDPELYVDIVNLGLIYGIDLNDNNDCIVTMTLTVMGCPLSGVLDNAIKEAVLSIPEIKSCEIKLVWSPAWSVERMSDAAKTQLNVWSKDLSSYDSSNKKIDFSTPVKKYIDRYDDFLDLLLELGFDHFKIPNMIETVGRVMTLKQAAQAMKVSLPVVKERLESAGYQVVG</sequence>
<dbReference type="EMBL" id="VYWW01000024">
    <property type="protein sequence ID" value="KAA9321947.1"/>
    <property type="molecule type" value="Genomic_DNA"/>
</dbReference>
<dbReference type="Pfam" id="PF08984">
    <property type="entry name" value="DUF1858"/>
    <property type="match status" value="1"/>
</dbReference>
<dbReference type="SUPFAM" id="SSF140683">
    <property type="entry name" value="SP0561-like"/>
    <property type="match status" value="1"/>
</dbReference>
<evidence type="ECO:0000259" key="2">
    <source>
        <dbReference type="Pfam" id="PF08984"/>
    </source>
</evidence>
<dbReference type="OrthoDB" id="9805360at2"/>
<evidence type="ECO:0000259" key="1">
    <source>
        <dbReference type="Pfam" id="PF01883"/>
    </source>
</evidence>
<dbReference type="Gene3D" id="1.10.3910.10">
    <property type="entry name" value="SP0561-like"/>
    <property type="match status" value="1"/>
</dbReference>
<protein>
    <submittedName>
        <fullName evidence="3">DUF59 domain-containing protein</fullName>
    </submittedName>
</protein>
<dbReference type="InterPro" id="IPR038062">
    <property type="entry name" value="ScdA-like_N_sf"/>
</dbReference>
<dbReference type="SUPFAM" id="SSF117916">
    <property type="entry name" value="Fe-S cluster assembly (FSCA) domain-like"/>
    <property type="match status" value="1"/>
</dbReference>
<dbReference type="InterPro" id="IPR034904">
    <property type="entry name" value="FSCA_dom_sf"/>
</dbReference>
<evidence type="ECO:0000313" key="3">
    <source>
        <dbReference type="EMBL" id="KAA9321947.1"/>
    </source>
</evidence>